<evidence type="ECO:0000313" key="2">
    <source>
        <dbReference type="Proteomes" id="UP001187143"/>
    </source>
</evidence>
<accession>A0AAE4RHE7</accession>
<gene>
    <name evidence="1" type="ORF">R4F53_26500</name>
</gene>
<dbReference type="InterPro" id="IPR040442">
    <property type="entry name" value="Pyrv_kinase-like_dom_sf"/>
</dbReference>
<organism evidence="1 2">
    <name type="scientific">Mycobacterium intracellulare</name>
    <dbReference type="NCBI Taxonomy" id="1767"/>
    <lineage>
        <taxon>Bacteria</taxon>
        <taxon>Bacillati</taxon>
        <taxon>Actinomycetota</taxon>
        <taxon>Actinomycetes</taxon>
        <taxon>Mycobacteriales</taxon>
        <taxon>Mycobacteriaceae</taxon>
        <taxon>Mycobacterium</taxon>
        <taxon>Mycobacterium avium complex (MAC)</taxon>
    </lineage>
</organism>
<protein>
    <submittedName>
        <fullName evidence="1">Uncharacterized protein</fullName>
    </submittedName>
</protein>
<dbReference type="EMBL" id="JAWLLD010000051">
    <property type="protein sequence ID" value="MDV7015820.1"/>
    <property type="molecule type" value="Genomic_DNA"/>
</dbReference>
<dbReference type="Gene3D" id="3.20.20.60">
    <property type="entry name" value="Phosphoenolpyruvate-binding domains"/>
    <property type="match status" value="1"/>
</dbReference>
<proteinExistence type="predicted"/>
<reference evidence="1" key="1">
    <citation type="submission" date="2023-10" db="EMBL/GenBank/DDBJ databases">
        <title>Characterization and genome sequence of Mycobacterium intracellulare ABSURDO, a novel pathogenic isolate with three colony morphotypes that vary in growth and acid-fastness.</title>
        <authorList>
            <person name="Jude B.A."/>
            <person name="Robinson R.T."/>
        </authorList>
    </citation>
    <scope>NUCLEOTIDE SEQUENCE</scope>
    <source>
        <strain evidence="1">ABSURDO Component B</strain>
    </source>
</reference>
<dbReference type="AlphaFoldDB" id="A0AAE4RHE7"/>
<dbReference type="RefSeq" id="WP_317728830.1">
    <property type="nucleotide sequence ID" value="NZ_JAWLLC010000043.1"/>
</dbReference>
<name>A0AAE4RHE7_MYCIT</name>
<sequence length="62" mass="6810">MIFPFAALLASVTAARDVLHRIATDGTPTSAFDDLGLPHLDDFFDLVGIQEIREIGKRYPHG</sequence>
<dbReference type="Proteomes" id="UP001187143">
    <property type="component" value="Unassembled WGS sequence"/>
</dbReference>
<comment type="caution">
    <text evidence="1">The sequence shown here is derived from an EMBL/GenBank/DDBJ whole genome shotgun (WGS) entry which is preliminary data.</text>
</comment>
<evidence type="ECO:0000313" key="1">
    <source>
        <dbReference type="EMBL" id="MDV7015820.1"/>
    </source>
</evidence>